<gene>
    <name evidence="2" type="ORF">ABT56_22065</name>
</gene>
<protein>
    <recommendedName>
        <fullName evidence="1">PPM-type phosphatase domain-containing protein</fullName>
    </recommendedName>
</protein>
<dbReference type="InterPro" id="IPR001932">
    <property type="entry name" value="PPM-type_phosphatase-like_dom"/>
</dbReference>
<dbReference type="OrthoDB" id="9805674at2"/>
<dbReference type="EMBL" id="LDOT01000053">
    <property type="protein sequence ID" value="KLV01450.1"/>
    <property type="molecule type" value="Genomic_DNA"/>
</dbReference>
<name>A0A0J1GNX7_9GAMM</name>
<keyword evidence="3" id="KW-1185">Reference proteome</keyword>
<organism evidence="2 3">
    <name type="scientific">Photobacterium aquae</name>
    <dbReference type="NCBI Taxonomy" id="1195763"/>
    <lineage>
        <taxon>Bacteria</taxon>
        <taxon>Pseudomonadati</taxon>
        <taxon>Pseudomonadota</taxon>
        <taxon>Gammaproteobacteria</taxon>
        <taxon>Vibrionales</taxon>
        <taxon>Vibrionaceae</taxon>
        <taxon>Photobacterium</taxon>
    </lineage>
</organism>
<reference evidence="2 3" key="1">
    <citation type="submission" date="2015-05" db="EMBL/GenBank/DDBJ databases">
        <title>Photobacterium galathea sp. nov.</title>
        <authorList>
            <person name="Machado H."/>
            <person name="Gram L."/>
        </authorList>
    </citation>
    <scope>NUCLEOTIDE SEQUENCE [LARGE SCALE GENOMIC DNA]</scope>
    <source>
        <strain evidence="2 3">CGMCC 1.12159</strain>
    </source>
</reference>
<dbReference type="SUPFAM" id="SSF81606">
    <property type="entry name" value="PP2C-like"/>
    <property type="match status" value="1"/>
</dbReference>
<dbReference type="RefSeq" id="WP_047881076.1">
    <property type="nucleotide sequence ID" value="NZ_LDOT01000053.1"/>
</dbReference>
<feature type="domain" description="PPM-type phosphatase" evidence="1">
    <location>
        <begin position="39"/>
        <end position="268"/>
    </location>
</feature>
<sequence length="300" mass="32690">MTGYYLPLLPPVLSSRFNPPELSPVIDLSQWNAAAEAVVGYRHRIDQQPCQDAALAKSATRPHLVVSDGAGSAPVSELGSQVLVSGLSRLITTVEPLFKTWLDEPVKDKAVTAEATELLAQLIARHAKGVLKDIAADHKRSEKDYRATLLVCVLGQYRSFWLQVGDGYLVIRNSDTQDKKTNRWKIISPPDKGEFANQTCFVDDRLSLGQVQSGMLDSAGLTGVAAMSDGAAERLINLKNGEVANGLDHISRWLEQDDQIEKSLYSFLCDPGIWNATTGDDKSLAVLAASSAAQREEESR</sequence>
<dbReference type="Pfam" id="PF13672">
    <property type="entry name" value="PP2C_2"/>
    <property type="match status" value="1"/>
</dbReference>
<comment type="caution">
    <text evidence="2">The sequence shown here is derived from an EMBL/GenBank/DDBJ whole genome shotgun (WGS) entry which is preliminary data.</text>
</comment>
<evidence type="ECO:0000313" key="3">
    <source>
        <dbReference type="Proteomes" id="UP000036097"/>
    </source>
</evidence>
<proteinExistence type="predicted"/>
<evidence type="ECO:0000259" key="1">
    <source>
        <dbReference type="Pfam" id="PF13672"/>
    </source>
</evidence>
<dbReference type="AlphaFoldDB" id="A0A0J1GNX7"/>
<dbReference type="PATRIC" id="fig|1195763.3.peg.4732"/>
<dbReference type="STRING" id="1195763.ABT56_22065"/>
<evidence type="ECO:0000313" key="2">
    <source>
        <dbReference type="EMBL" id="KLV01450.1"/>
    </source>
</evidence>
<dbReference type="InterPro" id="IPR036457">
    <property type="entry name" value="PPM-type-like_dom_sf"/>
</dbReference>
<accession>A0A0J1GNX7</accession>
<dbReference type="Proteomes" id="UP000036097">
    <property type="component" value="Unassembled WGS sequence"/>
</dbReference>
<dbReference type="Gene3D" id="3.60.40.10">
    <property type="entry name" value="PPM-type phosphatase domain"/>
    <property type="match status" value="1"/>
</dbReference>